<feature type="chain" id="PRO_5042938295" description="Ground-like domain-containing protein" evidence="2">
    <location>
        <begin position="24"/>
        <end position="487"/>
    </location>
</feature>
<proteinExistence type="predicted"/>
<keyword evidence="5" id="KW-1185">Reference proteome</keyword>
<evidence type="ECO:0000256" key="2">
    <source>
        <dbReference type="SAM" id="SignalP"/>
    </source>
</evidence>
<comment type="caution">
    <text evidence="4">The sequence shown here is derived from an EMBL/GenBank/DDBJ whole genome shotgun (WGS) entry which is preliminary data.</text>
</comment>
<keyword evidence="2" id="KW-0732">Signal</keyword>
<dbReference type="Proteomes" id="UP001328107">
    <property type="component" value="Unassembled WGS sequence"/>
</dbReference>
<feature type="compositionally biased region" description="Pro residues" evidence="1">
    <location>
        <begin position="159"/>
        <end position="168"/>
    </location>
</feature>
<dbReference type="InterPro" id="IPR007284">
    <property type="entry name" value="Ground-like_dom"/>
</dbReference>
<feature type="signal peptide" evidence="2">
    <location>
        <begin position="1"/>
        <end position="23"/>
    </location>
</feature>
<dbReference type="EMBL" id="BTRK01000006">
    <property type="protein sequence ID" value="GMR59955.1"/>
    <property type="molecule type" value="Genomic_DNA"/>
</dbReference>
<dbReference type="Pfam" id="PF04155">
    <property type="entry name" value="Ground-like"/>
    <property type="match status" value="1"/>
</dbReference>
<feature type="domain" description="Ground-like" evidence="3">
    <location>
        <begin position="400"/>
        <end position="445"/>
    </location>
</feature>
<protein>
    <recommendedName>
        <fullName evidence="3">Ground-like domain-containing protein</fullName>
    </recommendedName>
</protein>
<accession>A0AAN5IDD8</accession>
<evidence type="ECO:0000313" key="4">
    <source>
        <dbReference type="EMBL" id="GMR59955.1"/>
    </source>
</evidence>
<evidence type="ECO:0000313" key="5">
    <source>
        <dbReference type="Proteomes" id="UP001328107"/>
    </source>
</evidence>
<organism evidence="4 5">
    <name type="scientific">Pristionchus mayeri</name>
    <dbReference type="NCBI Taxonomy" id="1317129"/>
    <lineage>
        <taxon>Eukaryota</taxon>
        <taxon>Metazoa</taxon>
        <taxon>Ecdysozoa</taxon>
        <taxon>Nematoda</taxon>
        <taxon>Chromadorea</taxon>
        <taxon>Rhabditida</taxon>
        <taxon>Rhabditina</taxon>
        <taxon>Diplogasteromorpha</taxon>
        <taxon>Diplogasteroidea</taxon>
        <taxon>Neodiplogasteridae</taxon>
        <taxon>Pristionchus</taxon>
    </lineage>
</organism>
<sequence>SNFEMEPRSISLLVLILIPHTVAYGPCAQPYVFGPQPGGCRGGYSTWRGGYAVQVPQGVRYGQPYGNSYVGQYQVPHGGGGYVTPPPIGIPVVENVVHPTQSTPIDHSTSIATGIQSTTTDELADIFDEFKGHDEEELLTGGKQRTDTSANSNLFLQPLQPPGRPTPYKPSISASHDEIPSTSQLTKDIVNENTITDSKTGFIPQSKPLPASFTQTTTEKDPFSESSGMRKPSPVSPTLSPSSSTRTQTMVAPSSGGVYAVPPRPIALPQPQTTQYVRPFPFGPHNMPQRPYVVSPYGGFRPVAPQPLPACTPVPGPASPYPSGPYPSAPQPLPGPVYTRIGGGHGGYVSPSLPRGGLPPFIDCCGKCRSPCRSRVKRQLAAKLFDVDRKQFDIPPTKDGRCTSEELRETMLKSTTSTPTLSKRVIQKAAEEQFGGLFSVFCSKEVNRVSVHSSLSLSSQDFSYTSRSSFYCQTSKNDVVCFAFRHN</sequence>
<feature type="compositionally biased region" description="Polar residues" evidence="1">
    <location>
        <begin position="180"/>
        <end position="199"/>
    </location>
</feature>
<name>A0AAN5IDD8_9BILA</name>
<feature type="non-terminal residue" evidence="4">
    <location>
        <position position="1"/>
    </location>
</feature>
<reference evidence="5" key="1">
    <citation type="submission" date="2022-10" db="EMBL/GenBank/DDBJ databases">
        <title>Genome assembly of Pristionchus species.</title>
        <authorList>
            <person name="Yoshida K."/>
            <person name="Sommer R.J."/>
        </authorList>
    </citation>
    <scope>NUCLEOTIDE SEQUENCE [LARGE SCALE GENOMIC DNA]</scope>
    <source>
        <strain evidence="5">RS5460</strain>
    </source>
</reference>
<gene>
    <name evidence="4" type="ORF">PMAYCL1PPCAC_30150</name>
</gene>
<evidence type="ECO:0000256" key="1">
    <source>
        <dbReference type="SAM" id="MobiDB-lite"/>
    </source>
</evidence>
<dbReference type="AlphaFoldDB" id="A0AAN5IDD8"/>
<feature type="region of interest" description="Disordered" evidence="1">
    <location>
        <begin position="142"/>
        <end position="255"/>
    </location>
</feature>
<evidence type="ECO:0000259" key="3">
    <source>
        <dbReference type="Pfam" id="PF04155"/>
    </source>
</evidence>
<feature type="compositionally biased region" description="Low complexity" evidence="1">
    <location>
        <begin position="232"/>
        <end position="249"/>
    </location>
</feature>